<feature type="coiled-coil region" evidence="1">
    <location>
        <begin position="46"/>
        <end position="73"/>
    </location>
</feature>
<dbReference type="EMBL" id="PKTG01000067">
    <property type="protein sequence ID" value="PLX18241.1"/>
    <property type="molecule type" value="Genomic_DNA"/>
</dbReference>
<dbReference type="AlphaFoldDB" id="A0A2N5ZHX3"/>
<protein>
    <recommendedName>
        <fullName evidence="4">Flagellin</fullName>
    </recommendedName>
</protein>
<dbReference type="Gene3D" id="1.20.1330.10">
    <property type="entry name" value="f41 fragment of flagellin, N-terminal domain"/>
    <property type="match status" value="1"/>
</dbReference>
<feature type="coiled-coil region" evidence="1">
    <location>
        <begin position="174"/>
        <end position="214"/>
    </location>
</feature>
<evidence type="ECO:0000313" key="2">
    <source>
        <dbReference type="EMBL" id="PLX18241.1"/>
    </source>
</evidence>
<accession>A0A2N5ZHX3</accession>
<reference evidence="2 3" key="1">
    <citation type="submission" date="2017-11" db="EMBL/GenBank/DDBJ databases">
        <title>Genome-resolved metagenomics identifies genetic mobility, metabolic interactions, and unexpected diversity in perchlorate-reducing communities.</title>
        <authorList>
            <person name="Barnum T.P."/>
            <person name="Figueroa I.A."/>
            <person name="Carlstrom C.I."/>
            <person name="Lucas L.N."/>
            <person name="Engelbrektson A.L."/>
            <person name="Coates J.D."/>
        </authorList>
    </citation>
    <scope>NUCLEOTIDE SEQUENCE [LARGE SCALE GENOMIC DNA]</scope>
    <source>
        <strain evidence="2">BM706</strain>
    </source>
</reference>
<organism evidence="2 3">
    <name type="scientific">Muiribacterium halophilum</name>
    <dbReference type="NCBI Taxonomy" id="2053465"/>
    <lineage>
        <taxon>Bacteria</taxon>
        <taxon>Candidatus Muiribacteriota</taxon>
        <taxon>Candidatus Muiribacteriia</taxon>
        <taxon>Candidatus Muiribacteriales</taxon>
        <taxon>Candidatus Muiribacteriaceae</taxon>
        <taxon>Candidatus Muiribacterium</taxon>
    </lineage>
</organism>
<keyword evidence="1" id="KW-0175">Coiled coil</keyword>
<name>A0A2N5ZHX3_MUIH1</name>
<sequence>MVDKISSGSLYSYTDLVSKTKETQDTNIFDKESSSTTLIPDQYQITNAIKSQIAGYENQMNEFQDKINTLTSEKNAYSTIEESLNNINTLQQDYASGDYTAEEKTDMQSQIDQEMENINNTLEQAKDDGLTIEVDNNLQNVLDSEMKIDGQDQEMLGYAVDNIFYNQESVQTRMETAETGLERVQEKYDDAINAQNTVQNMSDAQNMLDEIANQMTGAGSMEFYSISRDTVNTLLNM</sequence>
<evidence type="ECO:0008006" key="4">
    <source>
        <dbReference type="Google" id="ProtNLM"/>
    </source>
</evidence>
<dbReference type="SUPFAM" id="SSF64518">
    <property type="entry name" value="Phase 1 flagellin"/>
    <property type="match status" value="1"/>
</dbReference>
<comment type="caution">
    <text evidence="2">The sequence shown here is derived from an EMBL/GenBank/DDBJ whole genome shotgun (WGS) entry which is preliminary data.</text>
</comment>
<proteinExistence type="predicted"/>
<evidence type="ECO:0000256" key="1">
    <source>
        <dbReference type="SAM" id="Coils"/>
    </source>
</evidence>
<gene>
    <name evidence="2" type="ORF">C0601_05250</name>
</gene>
<dbReference type="Proteomes" id="UP000234857">
    <property type="component" value="Unassembled WGS sequence"/>
</dbReference>
<evidence type="ECO:0000313" key="3">
    <source>
        <dbReference type="Proteomes" id="UP000234857"/>
    </source>
</evidence>